<organism evidence="1 2">
    <name type="scientific">Trametes cubensis</name>
    <dbReference type="NCBI Taxonomy" id="1111947"/>
    <lineage>
        <taxon>Eukaryota</taxon>
        <taxon>Fungi</taxon>
        <taxon>Dikarya</taxon>
        <taxon>Basidiomycota</taxon>
        <taxon>Agaricomycotina</taxon>
        <taxon>Agaricomycetes</taxon>
        <taxon>Polyporales</taxon>
        <taxon>Polyporaceae</taxon>
        <taxon>Trametes</taxon>
    </lineage>
</organism>
<dbReference type="EMBL" id="JAPEVG010001108">
    <property type="protein sequence ID" value="KAJ8453934.1"/>
    <property type="molecule type" value="Genomic_DNA"/>
</dbReference>
<evidence type="ECO:0000313" key="1">
    <source>
        <dbReference type="EMBL" id="KAJ8453934.1"/>
    </source>
</evidence>
<gene>
    <name evidence="1" type="ORF">ONZ51_g13320</name>
</gene>
<dbReference type="AlphaFoldDB" id="A0AAD7X472"/>
<dbReference type="Proteomes" id="UP001215151">
    <property type="component" value="Unassembled WGS sequence"/>
</dbReference>
<accession>A0AAD7X472</accession>
<evidence type="ECO:0000313" key="2">
    <source>
        <dbReference type="Proteomes" id="UP001215151"/>
    </source>
</evidence>
<proteinExistence type="predicted"/>
<name>A0AAD7X472_9APHY</name>
<sequence>MIVRQFAEVVLSTCRAAAVTNTTRSPPRSSSALCSFGLMSETSAWLATIHGRARTVLDVVTALARPDIPMHAFGSDIPVGIDLEHQLRFWSKGPDEYYPHPYLWDPRTVFAVRAAQRHTPPTDDIQSLRSAFGFLRSTIVACFRGTGQDGAPTVE</sequence>
<reference evidence="1" key="1">
    <citation type="submission" date="2022-11" db="EMBL/GenBank/DDBJ databases">
        <title>Genome Sequence of Cubamyces cubensis.</title>
        <authorList>
            <person name="Buettner E."/>
        </authorList>
    </citation>
    <scope>NUCLEOTIDE SEQUENCE</scope>
    <source>
        <strain evidence="1">MPL-01</strain>
    </source>
</reference>
<protein>
    <submittedName>
        <fullName evidence="1">Uncharacterized protein</fullName>
    </submittedName>
</protein>
<keyword evidence="2" id="KW-1185">Reference proteome</keyword>
<comment type="caution">
    <text evidence="1">The sequence shown here is derived from an EMBL/GenBank/DDBJ whole genome shotgun (WGS) entry which is preliminary data.</text>
</comment>